<proteinExistence type="predicted"/>
<name>A0A2H0CH26_9BACT</name>
<reference evidence="1 2" key="1">
    <citation type="submission" date="2017-09" db="EMBL/GenBank/DDBJ databases">
        <title>Depth-based differentiation of microbial function through sediment-hosted aquifers and enrichment of novel symbionts in the deep terrestrial subsurface.</title>
        <authorList>
            <person name="Probst A.J."/>
            <person name="Ladd B."/>
            <person name="Jarett J.K."/>
            <person name="Geller-Mcgrath D.E."/>
            <person name="Sieber C.M."/>
            <person name="Emerson J.B."/>
            <person name="Anantharaman K."/>
            <person name="Thomas B.C."/>
            <person name="Malmstrom R."/>
            <person name="Stieglmeier M."/>
            <person name="Klingl A."/>
            <person name="Woyke T."/>
            <person name="Ryan C.M."/>
            <person name="Banfield J.F."/>
        </authorList>
    </citation>
    <scope>NUCLEOTIDE SEQUENCE [LARGE SCALE GENOMIC DNA]</scope>
    <source>
        <strain evidence="1">CG22_combo_CG10-13_8_21_14_all_32_8</strain>
    </source>
</reference>
<evidence type="ECO:0000313" key="2">
    <source>
        <dbReference type="Proteomes" id="UP000229176"/>
    </source>
</evidence>
<protein>
    <submittedName>
        <fullName evidence="1">Uncharacterized protein</fullName>
    </submittedName>
</protein>
<evidence type="ECO:0000313" key="1">
    <source>
        <dbReference type="EMBL" id="PIP69091.1"/>
    </source>
</evidence>
<dbReference type="AlphaFoldDB" id="A0A2H0CH26"/>
<organism evidence="1 2">
    <name type="scientific">Candidatus Nomurabacteria bacterium CG22_combo_CG10-13_8_21_14_all_32_8</name>
    <dbReference type="NCBI Taxonomy" id="1974732"/>
    <lineage>
        <taxon>Bacteria</taxon>
        <taxon>Candidatus Nomuraibacteriota</taxon>
    </lineage>
</organism>
<gene>
    <name evidence="1" type="ORF">COW91_01270</name>
</gene>
<dbReference type="Proteomes" id="UP000229176">
    <property type="component" value="Unassembled WGS sequence"/>
</dbReference>
<accession>A0A2H0CH26</accession>
<sequence>MFDTLKIPVFTFKPLRRKRFRCNQTGVIVKNCKAYRRSQTNKGKHFHQRIPLEARDLPQVELSKNGRWECPYSHPWYVFAGFINFAEKTRVAARCGCKKEVFIIKQGNFYL</sequence>
<dbReference type="EMBL" id="PCTI01000014">
    <property type="protein sequence ID" value="PIP69091.1"/>
    <property type="molecule type" value="Genomic_DNA"/>
</dbReference>
<comment type="caution">
    <text evidence="1">The sequence shown here is derived from an EMBL/GenBank/DDBJ whole genome shotgun (WGS) entry which is preliminary data.</text>
</comment>